<accession>A0AA37QJ01</accession>
<keyword evidence="2" id="KW-1133">Transmembrane helix</keyword>
<feature type="transmembrane region" description="Helical" evidence="2">
    <location>
        <begin position="386"/>
        <end position="406"/>
    </location>
</feature>
<organism evidence="3 4">
    <name type="scientific">Roseisolibacter agri</name>
    <dbReference type="NCBI Taxonomy" id="2014610"/>
    <lineage>
        <taxon>Bacteria</taxon>
        <taxon>Pseudomonadati</taxon>
        <taxon>Gemmatimonadota</taxon>
        <taxon>Gemmatimonadia</taxon>
        <taxon>Gemmatimonadales</taxon>
        <taxon>Gemmatimonadaceae</taxon>
        <taxon>Roseisolibacter</taxon>
    </lineage>
</organism>
<feature type="transmembrane region" description="Helical" evidence="2">
    <location>
        <begin position="342"/>
        <end position="365"/>
    </location>
</feature>
<dbReference type="Proteomes" id="UP001161325">
    <property type="component" value="Unassembled WGS sequence"/>
</dbReference>
<feature type="region of interest" description="Disordered" evidence="1">
    <location>
        <begin position="1"/>
        <end position="30"/>
    </location>
</feature>
<dbReference type="EMBL" id="BRXS01000005">
    <property type="protein sequence ID" value="GLC26693.1"/>
    <property type="molecule type" value="Genomic_DNA"/>
</dbReference>
<reference evidence="3" key="1">
    <citation type="submission" date="2022-08" db="EMBL/GenBank/DDBJ databases">
        <title>Draft genome sequencing of Roseisolibacter agri AW1220.</title>
        <authorList>
            <person name="Tobiishi Y."/>
            <person name="Tonouchi A."/>
        </authorList>
    </citation>
    <scope>NUCLEOTIDE SEQUENCE</scope>
    <source>
        <strain evidence="3">AW1220</strain>
    </source>
</reference>
<gene>
    <name evidence="3" type="ORF">rosag_32060</name>
</gene>
<evidence type="ECO:0000313" key="3">
    <source>
        <dbReference type="EMBL" id="GLC26693.1"/>
    </source>
</evidence>
<feature type="transmembrane region" description="Helical" evidence="2">
    <location>
        <begin position="39"/>
        <end position="57"/>
    </location>
</feature>
<feature type="transmembrane region" description="Helical" evidence="2">
    <location>
        <begin position="115"/>
        <end position="136"/>
    </location>
</feature>
<name>A0AA37QJ01_9BACT</name>
<feature type="transmembrane region" description="Helical" evidence="2">
    <location>
        <begin position="412"/>
        <end position="431"/>
    </location>
</feature>
<feature type="transmembrane region" description="Helical" evidence="2">
    <location>
        <begin position="241"/>
        <end position="268"/>
    </location>
</feature>
<dbReference type="AlphaFoldDB" id="A0AA37QJ01"/>
<keyword evidence="4" id="KW-1185">Reference proteome</keyword>
<dbReference type="RefSeq" id="WP_284351149.1">
    <property type="nucleotide sequence ID" value="NZ_BRXS01000005.1"/>
</dbReference>
<evidence type="ECO:0000256" key="1">
    <source>
        <dbReference type="SAM" id="MobiDB-lite"/>
    </source>
</evidence>
<comment type="caution">
    <text evidence="3">The sequence shown here is derived from an EMBL/GenBank/DDBJ whole genome shotgun (WGS) entry which is preliminary data.</text>
</comment>
<proteinExistence type="predicted"/>
<feature type="transmembrane region" description="Helical" evidence="2">
    <location>
        <begin position="288"/>
        <end position="307"/>
    </location>
</feature>
<keyword evidence="2" id="KW-0472">Membrane</keyword>
<feature type="transmembrane region" description="Helical" evidence="2">
    <location>
        <begin position="209"/>
        <end position="229"/>
    </location>
</feature>
<evidence type="ECO:0000313" key="4">
    <source>
        <dbReference type="Proteomes" id="UP001161325"/>
    </source>
</evidence>
<keyword evidence="2" id="KW-0812">Transmembrane</keyword>
<evidence type="ECO:0000256" key="2">
    <source>
        <dbReference type="SAM" id="Phobius"/>
    </source>
</evidence>
<sequence length="615" mass="66008">MSPGHSAAARDAARSTTAPATPSTPAAARPRMAGSWHRALAGLVLGGAVGRVAWALWQARDYVPVWDARIYADCIVRAAVAPLAPGALRCAEHPTHAYVAVLAAFQRLAPGSMPLLLLANGLLLLLGALAFMRLLRRVFPDPALAPERALLTAALLIDPVVVAGAVHVNPDFGILVFLLVATAAATERRWGIAAVFGLMAAFSKETGPVLYAALVASFATALVVGLPVARDTRNGLLAGPVAFLLIAALLPWGPWSVPVALLGAGVLLRAAMGARWAPLATAARLRRAMPLGTAVLPLVVFTAYMAWRATLPRTSLLWAASDPGEMLQALVTPHLRPPTVTYFGFLLLVNFHWIPGAAILADLLVGIRGFATGRPSRTVPGADPRMLLACTLFGAAAIFLITRIPTAPIARYMQPVFPVLLLLALAALLRLRVPTAARRATLAALVVLLGASLTRTLDPVSRAVWGTHSVGSREMLWTNRLVHRFHYGLDEGLYNLEFLRIAQLSQRALDRLHPVRDRVLVTGSFANWWIVGALDERSQRRFGASPLSAPTLAHAEDVIAGGVRPDSAWYLAYPYIDNLPLLQRLDSTYVIGPPVRVEVDGYVMSLRRLTRRDAR</sequence>
<protein>
    <submittedName>
        <fullName evidence="3">Uncharacterized protein</fullName>
    </submittedName>
</protein>